<proteinExistence type="predicted"/>
<feature type="compositionally biased region" description="Polar residues" evidence="1">
    <location>
        <begin position="7"/>
        <end position="18"/>
    </location>
</feature>
<name>A0AAW0NFI2_9GOBI</name>
<dbReference type="EMBL" id="JBBPFD010000014">
    <property type="protein sequence ID" value="KAK7898648.1"/>
    <property type="molecule type" value="Genomic_DNA"/>
</dbReference>
<feature type="compositionally biased region" description="Basic and acidic residues" evidence="1">
    <location>
        <begin position="19"/>
        <end position="49"/>
    </location>
</feature>
<sequence>MDWSGAGFNSTEGSQSTHFHTDITLRGTRAERGQKHPDGTHRRSNRDLRRGFEHVEEVQRGDSCPIHGYISGAKLYALGKQSTGSTPSELESDQSAVANQR</sequence>
<dbReference type="AlphaFoldDB" id="A0AAW0NFI2"/>
<reference evidence="3" key="1">
    <citation type="submission" date="2024-04" db="EMBL/GenBank/DDBJ databases">
        <title>Salinicola lusitanus LLJ914,a marine bacterium isolated from the Okinawa Trough.</title>
        <authorList>
            <person name="Li J."/>
        </authorList>
    </citation>
    <scope>NUCLEOTIDE SEQUENCE [LARGE SCALE GENOMIC DNA]</scope>
</reference>
<feature type="region of interest" description="Disordered" evidence="1">
    <location>
        <begin position="80"/>
        <end position="101"/>
    </location>
</feature>
<feature type="region of interest" description="Disordered" evidence="1">
    <location>
        <begin position="1"/>
        <end position="49"/>
    </location>
</feature>
<gene>
    <name evidence="2" type="ORF">WMY93_019501</name>
</gene>
<evidence type="ECO:0000313" key="2">
    <source>
        <dbReference type="EMBL" id="KAK7898648.1"/>
    </source>
</evidence>
<keyword evidence="3" id="KW-1185">Reference proteome</keyword>
<dbReference type="Proteomes" id="UP001460270">
    <property type="component" value="Unassembled WGS sequence"/>
</dbReference>
<evidence type="ECO:0000313" key="3">
    <source>
        <dbReference type="Proteomes" id="UP001460270"/>
    </source>
</evidence>
<protein>
    <submittedName>
        <fullName evidence="2">Uncharacterized protein</fullName>
    </submittedName>
</protein>
<accession>A0AAW0NFI2</accession>
<organism evidence="2 3">
    <name type="scientific">Mugilogobius chulae</name>
    <name type="common">yellowstripe goby</name>
    <dbReference type="NCBI Taxonomy" id="88201"/>
    <lineage>
        <taxon>Eukaryota</taxon>
        <taxon>Metazoa</taxon>
        <taxon>Chordata</taxon>
        <taxon>Craniata</taxon>
        <taxon>Vertebrata</taxon>
        <taxon>Euteleostomi</taxon>
        <taxon>Actinopterygii</taxon>
        <taxon>Neopterygii</taxon>
        <taxon>Teleostei</taxon>
        <taxon>Neoteleostei</taxon>
        <taxon>Acanthomorphata</taxon>
        <taxon>Gobiaria</taxon>
        <taxon>Gobiiformes</taxon>
        <taxon>Gobioidei</taxon>
        <taxon>Gobiidae</taxon>
        <taxon>Gobionellinae</taxon>
        <taxon>Mugilogobius</taxon>
    </lineage>
</organism>
<comment type="caution">
    <text evidence="2">The sequence shown here is derived from an EMBL/GenBank/DDBJ whole genome shotgun (WGS) entry which is preliminary data.</text>
</comment>
<evidence type="ECO:0000256" key="1">
    <source>
        <dbReference type="SAM" id="MobiDB-lite"/>
    </source>
</evidence>